<dbReference type="PhylomeDB" id="Q7NMJ0"/>
<dbReference type="PANTHER" id="PTHR32347">
    <property type="entry name" value="EFFLUX SYSTEM COMPONENT YKNX-RELATED"/>
    <property type="match status" value="1"/>
</dbReference>
<evidence type="ECO:0000256" key="2">
    <source>
        <dbReference type="ARBA" id="ARBA00009477"/>
    </source>
</evidence>
<dbReference type="SUPFAM" id="SSF111369">
    <property type="entry name" value="HlyD-like secretion proteins"/>
    <property type="match status" value="2"/>
</dbReference>
<dbReference type="InterPro" id="IPR006143">
    <property type="entry name" value="RND_pump_MFP"/>
</dbReference>
<dbReference type="InterPro" id="IPR058792">
    <property type="entry name" value="Beta-barrel_RND_2"/>
</dbReference>
<evidence type="ECO:0000259" key="7">
    <source>
        <dbReference type="Pfam" id="PF25881"/>
    </source>
</evidence>
<dbReference type="Gene3D" id="2.40.30.170">
    <property type="match status" value="1"/>
</dbReference>
<evidence type="ECO:0000259" key="9">
    <source>
        <dbReference type="Pfam" id="PF25967"/>
    </source>
</evidence>
<dbReference type="InterPro" id="IPR050465">
    <property type="entry name" value="UPF0194_transport"/>
</dbReference>
<reference evidence="10 11" key="1">
    <citation type="journal article" date="2003" name="DNA Res.">
        <title>Complete genome structure of Gloeobacter violaceus PCC 7421, a cyanobacterium that lacks thylakoids.</title>
        <authorList>
            <person name="Nakamura Y."/>
            <person name="Kaneko T."/>
            <person name="Sato S."/>
            <person name="Mimuro M."/>
            <person name="Miyashita H."/>
            <person name="Tsuchiya T."/>
            <person name="Sasamoto S."/>
            <person name="Watanabe A."/>
            <person name="Kawashima K."/>
            <person name="Kishida Y."/>
            <person name="Kiyokawa C."/>
            <person name="Kohara M."/>
            <person name="Matsumoto M."/>
            <person name="Matsuno A."/>
            <person name="Nakazaki N."/>
            <person name="Shimpo S."/>
            <person name="Takeuchi C."/>
            <person name="Yamada M."/>
            <person name="Tabata S."/>
        </authorList>
    </citation>
    <scope>NUCLEOTIDE SEQUENCE [LARGE SCALE GENOMIC DNA]</scope>
    <source>
        <strain evidence="11">ATCC 29082 / PCC 7421</strain>
    </source>
</reference>
<keyword evidence="6" id="KW-0472">Membrane</keyword>
<dbReference type="Proteomes" id="UP000000557">
    <property type="component" value="Chromosome"/>
</dbReference>
<feature type="coiled-coil region" evidence="4">
    <location>
        <begin position="119"/>
        <end position="196"/>
    </location>
</feature>
<evidence type="ECO:0000256" key="6">
    <source>
        <dbReference type="SAM" id="Phobius"/>
    </source>
</evidence>
<dbReference type="Pfam" id="PF25954">
    <property type="entry name" value="Beta-barrel_RND_2"/>
    <property type="match status" value="1"/>
</dbReference>
<sequence>MAVISKKRDRRLNWLIIAGVVLAALTTAWLLFGRAEQPAERAQELARQTAPVVREDVVLSVSAAGIVKPLTPVNISPKQPGRLAALYVDQGQAVKKGQVLARMDNTDLQGQLLQAQGTLAAAQANLRKLQAGNRTQEIRQAEQNLRDAEAQLIGARSTYESNAQLFASGAVSRNALDVSRSQYESLQARIGALRQQADLSKAGFRPEDIDTARAQVLQAEGALKTIQTQVNDTAIRAPFAGVITQKFANPGSFVTPTTSASATSSATSSSILAMAGELEAVASVAESDVRNIYPGQSVTLQVDAYPGRSFKGQVRLVAPEAVVVQNVTSFEVRVRITDPDRRLLKSGMNLTAVFRVGERKDALLIPTTAVVSEAGRNGVYLPGGEKPRFKPIEIGATVGTQTQVIGGLAEGDRVYITFPGGRKPNDRPVSNSSPLGGPGAGRSTRAPR</sequence>
<dbReference type="OrthoDB" id="505602at2"/>
<dbReference type="InterPro" id="IPR058627">
    <property type="entry name" value="MdtA-like_C"/>
</dbReference>
<dbReference type="InParanoid" id="Q7NMJ0"/>
<evidence type="ECO:0000256" key="1">
    <source>
        <dbReference type="ARBA" id="ARBA00004196"/>
    </source>
</evidence>
<evidence type="ECO:0000256" key="5">
    <source>
        <dbReference type="SAM" id="MobiDB-lite"/>
    </source>
</evidence>
<dbReference type="GO" id="GO:0022857">
    <property type="term" value="F:transmembrane transporter activity"/>
    <property type="evidence" value="ECO:0007669"/>
    <property type="project" value="InterPro"/>
</dbReference>
<feature type="region of interest" description="Disordered" evidence="5">
    <location>
        <begin position="419"/>
        <end position="448"/>
    </location>
</feature>
<evidence type="ECO:0000259" key="8">
    <source>
        <dbReference type="Pfam" id="PF25954"/>
    </source>
</evidence>
<dbReference type="NCBIfam" id="TIGR01730">
    <property type="entry name" value="RND_mfp"/>
    <property type="match status" value="1"/>
</dbReference>
<dbReference type="KEGG" id="gvi:gll0775"/>
<proteinExistence type="inferred from homology"/>
<reference evidence="10 11" key="2">
    <citation type="journal article" date="2003" name="DNA Res.">
        <title>Complete genome structure of Gloeobacter violaceus PCC 7421, a cyanobacterium that lacks thylakoids (supplement).</title>
        <authorList>
            <person name="Nakamura Y."/>
            <person name="Kaneko T."/>
            <person name="Sato S."/>
            <person name="Mimuro M."/>
            <person name="Miyashita H."/>
            <person name="Tsuchiya T."/>
            <person name="Sasamoto S."/>
            <person name="Watanabe A."/>
            <person name="Kawashima K."/>
            <person name="Kishida Y."/>
            <person name="Kiyokawa C."/>
            <person name="Kohara M."/>
            <person name="Matsumoto M."/>
            <person name="Matsuno A."/>
            <person name="Nakazaki N."/>
            <person name="Shimpo S."/>
            <person name="Takeuchi C."/>
            <person name="Yamada M."/>
            <person name="Tabata S."/>
        </authorList>
    </citation>
    <scope>NUCLEOTIDE SEQUENCE [LARGE SCALE GENOMIC DNA]</scope>
    <source>
        <strain evidence="11">ATCC 29082 / PCC 7421</strain>
    </source>
</reference>
<keyword evidence="11" id="KW-1185">Reference proteome</keyword>
<dbReference type="AlphaFoldDB" id="Q7NMJ0"/>
<dbReference type="Pfam" id="PF25881">
    <property type="entry name" value="HH_YBHG"/>
    <property type="match status" value="1"/>
</dbReference>
<evidence type="ECO:0000256" key="4">
    <source>
        <dbReference type="SAM" id="Coils"/>
    </source>
</evidence>
<dbReference type="InterPro" id="IPR059052">
    <property type="entry name" value="HH_YbhG-like"/>
</dbReference>
<evidence type="ECO:0000313" key="11">
    <source>
        <dbReference type="Proteomes" id="UP000000557"/>
    </source>
</evidence>
<accession>Q7NMJ0</accession>
<dbReference type="eggNOG" id="COG0845">
    <property type="taxonomic scope" value="Bacteria"/>
</dbReference>
<keyword evidence="6" id="KW-1133">Transmembrane helix</keyword>
<evidence type="ECO:0000313" key="10">
    <source>
        <dbReference type="EMBL" id="BAC88716.1"/>
    </source>
</evidence>
<evidence type="ECO:0000256" key="3">
    <source>
        <dbReference type="ARBA" id="ARBA00023054"/>
    </source>
</evidence>
<comment type="subcellular location">
    <subcellularLocation>
        <location evidence="1">Cell envelope</location>
    </subcellularLocation>
</comment>
<dbReference type="PANTHER" id="PTHR32347:SF14">
    <property type="entry name" value="EFFLUX SYSTEM COMPONENT YKNX-RELATED"/>
    <property type="match status" value="1"/>
</dbReference>
<dbReference type="HOGENOM" id="CLU_018816_14_2_3"/>
<feature type="domain" description="Multidrug resistance protein MdtA-like C-terminal permuted SH3" evidence="9">
    <location>
        <begin position="361"/>
        <end position="414"/>
    </location>
</feature>
<feature type="transmembrane region" description="Helical" evidence="6">
    <location>
        <begin position="12"/>
        <end position="32"/>
    </location>
</feature>
<dbReference type="Gene3D" id="2.40.420.20">
    <property type="match status" value="1"/>
</dbReference>
<keyword evidence="6" id="KW-0812">Transmembrane</keyword>
<dbReference type="EMBL" id="BA000045">
    <property type="protein sequence ID" value="BAC88716.1"/>
    <property type="molecule type" value="Genomic_DNA"/>
</dbReference>
<keyword evidence="3 4" id="KW-0175">Coiled coil</keyword>
<dbReference type="Pfam" id="PF25967">
    <property type="entry name" value="RND-MFP_C"/>
    <property type="match status" value="1"/>
</dbReference>
<dbReference type="RefSeq" id="WP_011140777.1">
    <property type="nucleotide sequence ID" value="NC_005125.1"/>
</dbReference>
<comment type="similarity">
    <text evidence="2">Belongs to the membrane fusion protein (MFP) (TC 8.A.1) family.</text>
</comment>
<dbReference type="GO" id="GO:0030313">
    <property type="term" value="C:cell envelope"/>
    <property type="evidence" value="ECO:0007669"/>
    <property type="project" value="UniProtKB-SubCell"/>
</dbReference>
<dbReference type="PATRIC" id="fig|251221.4.peg.791"/>
<dbReference type="STRING" id="251221.gene:10758252"/>
<feature type="domain" description="YbhG-like alpha-helical hairpin" evidence="7">
    <location>
        <begin position="103"/>
        <end position="232"/>
    </location>
</feature>
<dbReference type="EnsemblBacteria" id="BAC88716">
    <property type="protein sequence ID" value="BAC88716"/>
    <property type="gene ID" value="BAC88716"/>
</dbReference>
<gene>
    <name evidence="10" type="ordered locus">gll0775</name>
</gene>
<protein>
    <submittedName>
        <fullName evidence="10">Gll0775 protein</fullName>
    </submittedName>
</protein>
<name>Q7NMJ0_GLOVI</name>
<dbReference type="Gene3D" id="2.40.50.100">
    <property type="match status" value="1"/>
</dbReference>
<organism evidence="10 11">
    <name type="scientific">Gloeobacter violaceus (strain ATCC 29082 / PCC 7421)</name>
    <dbReference type="NCBI Taxonomy" id="251221"/>
    <lineage>
        <taxon>Bacteria</taxon>
        <taxon>Bacillati</taxon>
        <taxon>Cyanobacteriota</taxon>
        <taxon>Cyanophyceae</taxon>
        <taxon>Gloeobacterales</taxon>
        <taxon>Gloeobacteraceae</taxon>
        <taxon>Gloeobacter</taxon>
    </lineage>
</organism>
<feature type="domain" description="CusB-like beta-barrel" evidence="8">
    <location>
        <begin position="281"/>
        <end position="353"/>
    </location>
</feature>
<dbReference type="GO" id="GO:0016020">
    <property type="term" value="C:membrane"/>
    <property type="evidence" value="ECO:0007669"/>
    <property type="project" value="InterPro"/>
</dbReference>
<dbReference type="Gene3D" id="1.10.287.470">
    <property type="entry name" value="Helix hairpin bin"/>
    <property type="match status" value="1"/>
</dbReference>